<keyword evidence="2" id="KW-0001">2Fe-2S</keyword>
<proteinExistence type="inferred from homology"/>
<dbReference type="NCBIfam" id="TIGR01958">
    <property type="entry name" value="nuoE_fam"/>
    <property type="match status" value="1"/>
</dbReference>
<dbReference type="InterPro" id="IPR041921">
    <property type="entry name" value="NuoE_N"/>
</dbReference>
<dbReference type="OrthoDB" id="9807941at2"/>
<name>A0A0E9MUN0_9BACT</name>
<comment type="similarity">
    <text evidence="1">Belongs to the complex I 24 kDa subunit family.</text>
</comment>
<dbReference type="InterPro" id="IPR042128">
    <property type="entry name" value="NuoE_dom"/>
</dbReference>
<protein>
    <submittedName>
        <fullName evidence="8">NADH--quinone oxidoreductase subunit E</fullName>
    </submittedName>
</protein>
<gene>
    <name evidence="8" type="primary">nuoE</name>
    <name evidence="8" type="ORF">FPE01S_01_01380</name>
</gene>
<dbReference type="Pfam" id="PF01257">
    <property type="entry name" value="2Fe-2S_thioredx"/>
    <property type="match status" value="1"/>
</dbReference>
<feature type="compositionally biased region" description="Polar residues" evidence="7">
    <location>
        <begin position="1"/>
        <end position="17"/>
    </location>
</feature>
<reference evidence="8 9" key="1">
    <citation type="submission" date="2015-04" db="EMBL/GenBank/DDBJ databases">
        <title>Whole genome shotgun sequence of Flavihumibacter petaseus NBRC 106054.</title>
        <authorList>
            <person name="Miyazawa S."/>
            <person name="Hosoyama A."/>
            <person name="Hashimoto M."/>
            <person name="Noguchi M."/>
            <person name="Tsuchikane K."/>
            <person name="Ohji S."/>
            <person name="Yamazoe A."/>
            <person name="Ichikawa N."/>
            <person name="Kimura A."/>
            <person name="Fujita N."/>
        </authorList>
    </citation>
    <scope>NUCLEOTIDE SEQUENCE [LARGE SCALE GENOMIC DNA]</scope>
    <source>
        <strain evidence="8 9">NBRC 106054</strain>
    </source>
</reference>
<dbReference type="PANTHER" id="PTHR10371:SF3">
    <property type="entry name" value="NADH DEHYDROGENASE [UBIQUINONE] FLAVOPROTEIN 2, MITOCHONDRIAL"/>
    <property type="match status" value="1"/>
</dbReference>
<evidence type="ECO:0000313" key="8">
    <source>
        <dbReference type="EMBL" id="GAO41126.1"/>
    </source>
</evidence>
<feature type="region of interest" description="Disordered" evidence="7">
    <location>
        <begin position="1"/>
        <end position="22"/>
    </location>
</feature>
<dbReference type="STRING" id="1220578.FPE01S_01_01380"/>
<dbReference type="PANTHER" id="PTHR10371">
    <property type="entry name" value="NADH DEHYDROGENASE UBIQUINONE FLAVOPROTEIN 2, MITOCHONDRIAL"/>
    <property type="match status" value="1"/>
</dbReference>
<dbReference type="NCBIfam" id="NF005722">
    <property type="entry name" value="PRK07539.1-2"/>
    <property type="match status" value="1"/>
</dbReference>
<accession>A0A0E9MUN0</accession>
<keyword evidence="5" id="KW-0411">Iron-sulfur</keyword>
<evidence type="ECO:0000256" key="5">
    <source>
        <dbReference type="ARBA" id="ARBA00023014"/>
    </source>
</evidence>
<sequence length="177" mass="19913">MSQNKADTNASIQQPSSAKPGGTELSVAERALIDHEISLVPYRKAAVIEALKIVQQNRRWVSDESLDAIARYLDMNAAEVDSVATFYNLIFRRPVGRHVMLLCDSVSCYIMGCTELYRSLQQRLGIEFGHTTSDNRFTLLPNCCLGCCDHAPALMIDDDLYRDVKPMELEGILKHYE</sequence>
<dbReference type="Gene3D" id="3.40.30.10">
    <property type="entry name" value="Glutaredoxin"/>
    <property type="match status" value="1"/>
</dbReference>
<dbReference type="Gene3D" id="1.10.10.1590">
    <property type="entry name" value="NADH-quinone oxidoreductase subunit E"/>
    <property type="match status" value="1"/>
</dbReference>
<evidence type="ECO:0000256" key="6">
    <source>
        <dbReference type="ARBA" id="ARBA00034078"/>
    </source>
</evidence>
<dbReference type="RefSeq" id="WP_083990096.1">
    <property type="nucleotide sequence ID" value="NZ_BBWV01000001.1"/>
</dbReference>
<evidence type="ECO:0000313" key="9">
    <source>
        <dbReference type="Proteomes" id="UP000033121"/>
    </source>
</evidence>
<evidence type="ECO:0000256" key="7">
    <source>
        <dbReference type="SAM" id="MobiDB-lite"/>
    </source>
</evidence>
<organism evidence="8 9">
    <name type="scientific">Flavihumibacter petaseus NBRC 106054</name>
    <dbReference type="NCBI Taxonomy" id="1220578"/>
    <lineage>
        <taxon>Bacteria</taxon>
        <taxon>Pseudomonadati</taxon>
        <taxon>Bacteroidota</taxon>
        <taxon>Chitinophagia</taxon>
        <taxon>Chitinophagales</taxon>
        <taxon>Chitinophagaceae</taxon>
        <taxon>Flavihumibacter</taxon>
    </lineage>
</organism>
<dbReference type="GO" id="GO:0046872">
    <property type="term" value="F:metal ion binding"/>
    <property type="evidence" value="ECO:0007669"/>
    <property type="project" value="UniProtKB-KW"/>
</dbReference>
<evidence type="ECO:0000256" key="3">
    <source>
        <dbReference type="ARBA" id="ARBA00022723"/>
    </source>
</evidence>
<dbReference type="EMBL" id="BBWV01000001">
    <property type="protein sequence ID" value="GAO41126.1"/>
    <property type="molecule type" value="Genomic_DNA"/>
</dbReference>
<comment type="caution">
    <text evidence="8">The sequence shown here is derived from an EMBL/GenBank/DDBJ whole genome shotgun (WGS) entry which is preliminary data.</text>
</comment>
<keyword evidence="4" id="KW-0408">Iron</keyword>
<dbReference type="FunFam" id="1.10.10.1590:FF:000001">
    <property type="entry name" value="NADH-quinone oxidoreductase subunit E"/>
    <property type="match status" value="1"/>
</dbReference>
<dbReference type="GO" id="GO:0051537">
    <property type="term" value="F:2 iron, 2 sulfur cluster binding"/>
    <property type="evidence" value="ECO:0007669"/>
    <property type="project" value="UniProtKB-KW"/>
</dbReference>
<evidence type="ECO:0000256" key="2">
    <source>
        <dbReference type="ARBA" id="ARBA00022714"/>
    </source>
</evidence>
<dbReference type="Proteomes" id="UP000033121">
    <property type="component" value="Unassembled WGS sequence"/>
</dbReference>
<dbReference type="SUPFAM" id="SSF52833">
    <property type="entry name" value="Thioredoxin-like"/>
    <property type="match status" value="1"/>
</dbReference>
<dbReference type="InterPro" id="IPR036249">
    <property type="entry name" value="Thioredoxin-like_sf"/>
</dbReference>
<keyword evidence="3" id="KW-0479">Metal-binding</keyword>
<evidence type="ECO:0000256" key="4">
    <source>
        <dbReference type="ARBA" id="ARBA00023004"/>
    </source>
</evidence>
<dbReference type="InterPro" id="IPR002023">
    <property type="entry name" value="NuoE-like"/>
</dbReference>
<dbReference type="AlphaFoldDB" id="A0A0E9MUN0"/>
<dbReference type="GO" id="GO:0003954">
    <property type="term" value="F:NADH dehydrogenase activity"/>
    <property type="evidence" value="ECO:0007669"/>
    <property type="project" value="TreeGrafter"/>
</dbReference>
<dbReference type="FunFam" id="3.40.30.10:FF:000015">
    <property type="entry name" value="NADH-quinone oxidoreductase subunit E"/>
    <property type="match status" value="1"/>
</dbReference>
<evidence type="ECO:0000256" key="1">
    <source>
        <dbReference type="ARBA" id="ARBA00010643"/>
    </source>
</evidence>
<keyword evidence="9" id="KW-1185">Reference proteome</keyword>
<dbReference type="CDD" id="cd03064">
    <property type="entry name" value="TRX_Fd_NuoE"/>
    <property type="match status" value="1"/>
</dbReference>
<dbReference type="PROSITE" id="PS01099">
    <property type="entry name" value="COMPLEX1_24K"/>
    <property type="match status" value="1"/>
</dbReference>
<comment type="cofactor">
    <cofactor evidence="6">
        <name>[2Fe-2S] cluster</name>
        <dbReference type="ChEBI" id="CHEBI:190135"/>
    </cofactor>
</comment>